<proteinExistence type="predicted"/>
<reference evidence="1 2" key="1">
    <citation type="journal article" date="2020" name="ISME J.">
        <title>Comparative genomics reveals insights into cyanobacterial evolution and habitat adaptation.</title>
        <authorList>
            <person name="Chen M.Y."/>
            <person name="Teng W.K."/>
            <person name="Zhao L."/>
            <person name="Hu C.X."/>
            <person name="Zhou Y.K."/>
            <person name="Han B.P."/>
            <person name="Song L.R."/>
            <person name="Shu W.S."/>
        </authorList>
    </citation>
    <scope>NUCLEOTIDE SEQUENCE [LARGE SCALE GENOMIC DNA]</scope>
    <source>
        <strain evidence="1 2">FACHB-119</strain>
    </source>
</reference>
<keyword evidence="2" id="KW-1185">Reference proteome</keyword>
<dbReference type="Gene3D" id="3.30.750.24">
    <property type="entry name" value="STAS domain"/>
    <property type="match status" value="1"/>
</dbReference>
<dbReference type="EMBL" id="JACJSG010000020">
    <property type="protein sequence ID" value="MBD2502139.1"/>
    <property type="molecule type" value="Genomic_DNA"/>
</dbReference>
<evidence type="ECO:0000313" key="1">
    <source>
        <dbReference type="EMBL" id="MBD2502139.1"/>
    </source>
</evidence>
<organism evidence="1 2">
    <name type="scientific">Anabaena azotica FACHB-119</name>
    <dbReference type="NCBI Taxonomy" id="947527"/>
    <lineage>
        <taxon>Bacteria</taxon>
        <taxon>Bacillati</taxon>
        <taxon>Cyanobacteriota</taxon>
        <taxon>Cyanophyceae</taxon>
        <taxon>Nostocales</taxon>
        <taxon>Nostocaceae</taxon>
        <taxon>Anabaena</taxon>
        <taxon>Anabaena azotica</taxon>
    </lineage>
</organism>
<comment type="caution">
    <text evidence="1">The sequence shown here is derived from an EMBL/GenBank/DDBJ whole genome shotgun (WGS) entry which is preliminary data.</text>
</comment>
<dbReference type="RefSeq" id="WP_190474090.1">
    <property type="nucleotide sequence ID" value="NZ_JACJSG010000020.1"/>
</dbReference>
<dbReference type="Proteomes" id="UP000661112">
    <property type="component" value="Unassembled WGS sequence"/>
</dbReference>
<gene>
    <name evidence="1" type="ORF">H6G83_16220</name>
</gene>
<dbReference type="NCBIfam" id="NF047705">
    <property type="entry name" value="slr1659_superfam"/>
    <property type="match status" value="1"/>
</dbReference>
<name>A0ABR8D4P4_9NOST</name>
<sequence>MELKGEQYSVCYNTATNTISCQGTLRLKELEEYAPLIQMLNDVLAQKPAVLTLDLRDLKFLNSSGFTVLSKFVLKVRQEETIRLEIQAAKSIPWHQRSLKNLQRLMPNLELLFE</sequence>
<dbReference type="SUPFAM" id="SSF52091">
    <property type="entry name" value="SpoIIaa-like"/>
    <property type="match status" value="1"/>
</dbReference>
<protein>
    <recommendedName>
        <fullName evidence="3">STAS domain-containing protein</fullName>
    </recommendedName>
</protein>
<accession>A0ABR8D4P4</accession>
<evidence type="ECO:0008006" key="3">
    <source>
        <dbReference type="Google" id="ProtNLM"/>
    </source>
</evidence>
<evidence type="ECO:0000313" key="2">
    <source>
        <dbReference type="Proteomes" id="UP000661112"/>
    </source>
</evidence>
<dbReference type="InterPro" id="IPR036513">
    <property type="entry name" value="STAS_dom_sf"/>
</dbReference>